<organism evidence="2 3">
    <name type="scientific">Blyttiomyces helicus</name>
    <dbReference type="NCBI Taxonomy" id="388810"/>
    <lineage>
        <taxon>Eukaryota</taxon>
        <taxon>Fungi</taxon>
        <taxon>Fungi incertae sedis</taxon>
        <taxon>Chytridiomycota</taxon>
        <taxon>Chytridiomycota incertae sedis</taxon>
        <taxon>Chytridiomycetes</taxon>
        <taxon>Chytridiomycetes incertae sedis</taxon>
        <taxon>Blyttiomyces</taxon>
    </lineage>
</organism>
<evidence type="ECO:0000313" key="3">
    <source>
        <dbReference type="Proteomes" id="UP000269721"/>
    </source>
</evidence>
<feature type="region of interest" description="Disordered" evidence="1">
    <location>
        <begin position="104"/>
        <end position="166"/>
    </location>
</feature>
<gene>
    <name evidence="2" type="ORF">BDK51DRAFT_41917</name>
</gene>
<proteinExistence type="predicted"/>
<dbReference type="SUPFAM" id="SSF56112">
    <property type="entry name" value="Protein kinase-like (PK-like)"/>
    <property type="match status" value="1"/>
</dbReference>
<protein>
    <recommendedName>
        <fullName evidence="4">Protein kinase domain-containing protein</fullName>
    </recommendedName>
</protein>
<name>A0A4P9W9H1_9FUNG</name>
<evidence type="ECO:0008006" key="4">
    <source>
        <dbReference type="Google" id="ProtNLM"/>
    </source>
</evidence>
<evidence type="ECO:0000313" key="2">
    <source>
        <dbReference type="EMBL" id="RKO87768.1"/>
    </source>
</evidence>
<dbReference type="AlphaFoldDB" id="A0A4P9W9H1"/>
<sequence length="483" mass="51488">MGEKIHGRKSVDRIIDFTRLPSRVSQWRLLGPPWDRGQRHPSRTSLQPSKLGDQRLAAAVGQNLVLQRLAHRDDDPEHLPSSAAQGPHQPFAQRNLVILLASSRTDPRDGHEESQEWSPSPPRSRETADMSVTPTLNKLKKNIYPPPSSPQTPRSTLTPALDTTTTPPTRVILKRIASRESAARERDVLRRLAGVAGVVDLVDAWEVDGSADGVEGTVLVLLRMEPLAAKDADLVVVAGWLRAVAETLATAHEAGIIHTSLTASSLMAHPTTSAPTIISWGRTASPLPTNLHPLLPAHPTPPPASTAHMYARVTTPSSPPSARAAEQTTTGAGGGDPLTESGDVFAAGIQLGLWVSAYLPNCSLGYLGSTLLRPSTTTYISRRLADGVAAHRAGTGAAAWHPEVANAADVLGRMLAPDEPAGTRISAADVARHPFCVDPPALFEGTARAEHAAAADLAGRRGARRPSAQGVSERKPKIIMRYR</sequence>
<dbReference type="Proteomes" id="UP000269721">
    <property type="component" value="Unassembled WGS sequence"/>
</dbReference>
<evidence type="ECO:0000256" key="1">
    <source>
        <dbReference type="SAM" id="MobiDB-lite"/>
    </source>
</evidence>
<feature type="region of interest" description="Disordered" evidence="1">
    <location>
        <begin position="29"/>
        <end position="52"/>
    </location>
</feature>
<reference evidence="3" key="1">
    <citation type="journal article" date="2018" name="Nat. Microbiol.">
        <title>Leveraging single-cell genomics to expand the fungal tree of life.</title>
        <authorList>
            <person name="Ahrendt S.R."/>
            <person name="Quandt C.A."/>
            <person name="Ciobanu D."/>
            <person name="Clum A."/>
            <person name="Salamov A."/>
            <person name="Andreopoulos B."/>
            <person name="Cheng J.F."/>
            <person name="Woyke T."/>
            <person name="Pelin A."/>
            <person name="Henrissat B."/>
            <person name="Reynolds N.K."/>
            <person name="Benny G.L."/>
            <person name="Smith M.E."/>
            <person name="James T.Y."/>
            <person name="Grigoriev I.V."/>
        </authorList>
    </citation>
    <scope>NUCLEOTIDE SEQUENCE [LARGE SCALE GENOMIC DNA]</scope>
</reference>
<feature type="region of interest" description="Disordered" evidence="1">
    <location>
        <begin position="458"/>
        <end position="483"/>
    </location>
</feature>
<feature type="compositionally biased region" description="Low complexity" evidence="1">
    <location>
        <begin position="151"/>
        <end position="166"/>
    </location>
</feature>
<dbReference type="OrthoDB" id="4062651at2759"/>
<dbReference type="EMBL" id="KZ997168">
    <property type="protein sequence ID" value="RKO87768.1"/>
    <property type="molecule type" value="Genomic_DNA"/>
</dbReference>
<feature type="region of interest" description="Disordered" evidence="1">
    <location>
        <begin position="313"/>
        <end position="337"/>
    </location>
</feature>
<feature type="compositionally biased region" description="Basic and acidic residues" evidence="1">
    <location>
        <begin position="105"/>
        <end position="114"/>
    </location>
</feature>
<accession>A0A4P9W9H1</accession>
<dbReference type="Gene3D" id="1.10.510.10">
    <property type="entry name" value="Transferase(Phosphotransferase) domain 1"/>
    <property type="match status" value="1"/>
</dbReference>
<dbReference type="InterPro" id="IPR011009">
    <property type="entry name" value="Kinase-like_dom_sf"/>
</dbReference>
<keyword evidence="3" id="KW-1185">Reference proteome</keyword>